<dbReference type="AlphaFoldDB" id="A0A3N0EHG5"/>
<evidence type="ECO:0000313" key="2">
    <source>
        <dbReference type="EMBL" id="RNL87325.1"/>
    </source>
</evidence>
<evidence type="ECO:0000313" key="3">
    <source>
        <dbReference type="Proteomes" id="UP000269198"/>
    </source>
</evidence>
<keyword evidence="3" id="KW-1185">Reference proteome</keyword>
<feature type="region of interest" description="Disordered" evidence="1">
    <location>
        <begin position="121"/>
        <end position="154"/>
    </location>
</feature>
<evidence type="ECO:0000256" key="1">
    <source>
        <dbReference type="SAM" id="MobiDB-lite"/>
    </source>
</evidence>
<gene>
    <name evidence="2" type="ORF">EFW17_00305</name>
</gene>
<feature type="region of interest" description="Disordered" evidence="1">
    <location>
        <begin position="1"/>
        <end position="21"/>
    </location>
</feature>
<protein>
    <submittedName>
        <fullName evidence="2">Uncharacterized protein</fullName>
    </submittedName>
</protein>
<accession>A0A3N0EHG5</accession>
<dbReference type="Proteomes" id="UP000269198">
    <property type="component" value="Unassembled WGS sequence"/>
</dbReference>
<sequence length="230" mass="24411">MTSMQPTPTTHRRRWPRSSRPATAGLAVALTVALMAGCSGDTDGSELPDDHHYIVQGNQLAHGDMRVGLMRVRDDEANIQVYAPDADDTKVVRVSEGDSVDVGRRTVTVERIDTDDERIAVTIEDPESTPPDNGSASEGASPRQGVDGDPMADPDVFAVRVGHRANESGLTIGVGSATDGTARILVSGDGVDEREVEVEAGDEVELGDRTLVTVEVGEGTAYFRIEDQAG</sequence>
<name>A0A3N0EHG5_9ACTN</name>
<reference evidence="2 3" key="1">
    <citation type="submission" date="2018-11" db="EMBL/GenBank/DDBJ databases">
        <title>The genome draft of YIM 96095.</title>
        <authorList>
            <person name="Tang S.-K."/>
            <person name="Chunyu W.-X."/>
            <person name="Feng Y.-Z."/>
        </authorList>
    </citation>
    <scope>NUCLEOTIDE SEQUENCE [LARGE SCALE GENOMIC DNA]</scope>
    <source>
        <strain evidence="2 3">YIM 96095</strain>
    </source>
</reference>
<organism evidence="2 3">
    <name type="scientific">Halostreptopolyspora alba</name>
    <dbReference type="NCBI Taxonomy" id="2487137"/>
    <lineage>
        <taxon>Bacteria</taxon>
        <taxon>Bacillati</taxon>
        <taxon>Actinomycetota</taxon>
        <taxon>Actinomycetes</taxon>
        <taxon>Streptosporangiales</taxon>
        <taxon>Nocardiopsidaceae</taxon>
        <taxon>Halostreptopolyspora</taxon>
    </lineage>
</organism>
<proteinExistence type="predicted"/>
<dbReference type="EMBL" id="RJMB01000001">
    <property type="protein sequence ID" value="RNL87325.1"/>
    <property type="molecule type" value="Genomic_DNA"/>
</dbReference>
<comment type="caution">
    <text evidence="2">The sequence shown here is derived from an EMBL/GenBank/DDBJ whole genome shotgun (WGS) entry which is preliminary data.</text>
</comment>